<keyword evidence="2" id="KW-0812">Transmembrane</keyword>
<keyword evidence="2" id="KW-0472">Membrane</keyword>
<feature type="compositionally biased region" description="Low complexity" evidence="1">
    <location>
        <begin position="47"/>
        <end position="63"/>
    </location>
</feature>
<dbReference type="EMBL" id="WBVM01000001">
    <property type="protein sequence ID" value="KAB2811988.1"/>
    <property type="molecule type" value="Genomic_DNA"/>
</dbReference>
<proteinExistence type="predicted"/>
<feature type="compositionally biased region" description="Pro residues" evidence="1">
    <location>
        <begin position="8"/>
        <end position="19"/>
    </location>
</feature>
<dbReference type="Proteomes" id="UP000449906">
    <property type="component" value="Unassembled WGS sequence"/>
</dbReference>
<evidence type="ECO:0000313" key="3">
    <source>
        <dbReference type="EMBL" id="KAB2811988.1"/>
    </source>
</evidence>
<name>A0A7J5E1D1_NOCSI</name>
<feature type="region of interest" description="Disordered" evidence="1">
    <location>
        <begin position="1"/>
        <end position="67"/>
    </location>
</feature>
<evidence type="ECO:0000313" key="4">
    <source>
        <dbReference type="Proteomes" id="UP000449906"/>
    </source>
</evidence>
<feature type="transmembrane region" description="Helical" evidence="2">
    <location>
        <begin position="322"/>
        <end position="343"/>
    </location>
</feature>
<protein>
    <recommendedName>
        <fullName evidence="5">Integral membrane protein</fullName>
    </recommendedName>
</protein>
<organism evidence="3 4">
    <name type="scientific">Nocardioides simplex</name>
    <name type="common">Arthrobacter simplex</name>
    <dbReference type="NCBI Taxonomy" id="2045"/>
    <lineage>
        <taxon>Bacteria</taxon>
        <taxon>Bacillati</taxon>
        <taxon>Actinomycetota</taxon>
        <taxon>Actinomycetes</taxon>
        <taxon>Propionibacteriales</taxon>
        <taxon>Nocardioidaceae</taxon>
        <taxon>Pimelobacter</taxon>
    </lineage>
</organism>
<feature type="transmembrane region" description="Helical" evidence="2">
    <location>
        <begin position="237"/>
        <end position="257"/>
    </location>
</feature>
<sequence>MTDGASPQFPPPGAPPPQEPARGGFAPPGAPPPPGTPGAPPLPPPGWAAYGPGAGPGQAPRPGLMLGAAHKPGALPLRPLTLGNMYDGAFRIIRFNPKATVGAAVMVTAVAMLIPVVVTTVLTFTAGLAVDSSGELPADATLGDALGALAAYGSLLVSMFLAQIGVVFVTGMIAHVTRAAAVGRRLSLGEAWAATHGKRWRLLGLTLLLNGALTALLVVYVGLWVVVVLVTQDPLPIVLWGLVTVPAVLALCAWLWIRLYYLPVPALMLEPVGVFGALGRGWALTARQFWRTFGIALLTVIVAGFAGSLLSTPFSLIGNLGALAVPEYATLFLVLTQAVALLVNNAFAAPFQATVASVQYVDLRMRKEAFDVELMREAGIVPA</sequence>
<feature type="transmembrane region" description="Helical" evidence="2">
    <location>
        <begin position="289"/>
        <end position="310"/>
    </location>
</feature>
<evidence type="ECO:0000256" key="2">
    <source>
        <dbReference type="SAM" id="Phobius"/>
    </source>
</evidence>
<gene>
    <name evidence="3" type="ORF">F9L07_09145</name>
</gene>
<feature type="transmembrane region" description="Helical" evidence="2">
    <location>
        <begin position="101"/>
        <end position="129"/>
    </location>
</feature>
<evidence type="ECO:0000256" key="1">
    <source>
        <dbReference type="SAM" id="MobiDB-lite"/>
    </source>
</evidence>
<feature type="transmembrane region" description="Helical" evidence="2">
    <location>
        <begin position="149"/>
        <end position="176"/>
    </location>
</feature>
<dbReference type="RefSeq" id="WP_151579386.1">
    <property type="nucleotide sequence ID" value="NZ_WBVM01000001.1"/>
</dbReference>
<comment type="caution">
    <text evidence="3">The sequence shown here is derived from an EMBL/GenBank/DDBJ whole genome shotgun (WGS) entry which is preliminary data.</text>
</comment>
<feature type="compositionally biased region" description="Pro residues" evidence="1">
    <location>
        <begin position="28"/>
        <end position="46"/>
    </location>
</feature>
<reference evidence="3 4" key="1">
    <citation type="submission" date="2019-09" db="EMBL/GenBank/DDBJ databases">
        <title>Pimelobacter sp. isolated from Paulinella.</title>
        <authorList>
            <person name="Jeong S.E."/>
        </authorList>
    </citation>
    <scope>NUCLEOTIDE SEQUENCE [LARGE SCALE GENOMIC DNA]</scope>
    <source>
        <strain evidence="3 4">Pch-N</strain>
    </source>
</reference>
<dbReference type="AlphaFoldDB" id="A0A7J5E1D1"/>
<keyword evidence="2" id="KW-1133">Transmembrane helix</keyword>
<evidence type="ECO:0008006" key="5">
    <source>
        <dbReference type="Google" id="ProtNLM"/>
    </source>
</evidence>
<feature type="transmembrane region" description="Helical" evidence="2">
    <location>
        <begin position="207"/>
        <end position="231"/>
    </location>
</feature>
<accession>A0A7J5E1D1</accession>